<keyword evidence="1" id="KW-1133">Transmembrane helix</keyword>
<accession>A0AAF0JM53</accession>
<evidence type="ECO:0000313" key="3">
    <source>
        <dbReference type="Proteomes" id="UP001218895"/>
    </source>
</evidence>
<dbReference type="AlphaFoldDB" id="A0AAF0JM53"/>
<evidence type="ECO:0000256" key="1">
    <source>
        <dbReference type="SAM" id="Phobius"/>
    </source>
</evidence>
<gene>
    <name evidence="2" type="ORF">L1994_08005</name>
</gene>
<dbReference type="Proteomes" id="UP001218895">
    <property type="component" value="Chromosome"/>
</dbReference>
<dbReference type="GeneID" id="79950333"/>
<name>A0AAF0JM53_9EURY</name>
<sequence>MDDSDSTKDTILAVILVISTLAMVVRLWQDWIVAVSTGLMMISLAGLILSLCRKIKRLEKSIAARERTMRINLEEVSKHVNQRCDAMSDEVEDVIEALSRRVYR</sequence>
<evidence type="ECO:0000313" key="2">
    <source>
        <dbReference type="EMBL" id="WFN36086.1"/>
    </source>
</evidence>
<feature type="transmembrane region" description="Helical" evidence="1">
    <location>
        <begin position="7"/>
        <end position="25"/>
    </location>
</feature>
<keyword evidence="1" id="KW-0812">Transmembrane</keyword>
<dbReference type="RefSeq" id="WP_278098925.1">
    <property type="nucleotide sequence ID" value="NZ_CP091092.1"/>
</dbReference>
<protein>
    <submittedName>
        <fullName evidence="2">Uncharacterized protein</fullName>
    </submittedName>
</protein>
<organism evidence="2 3">
    <name type="scientific">Methanomicrobium antiquum</name>
    <dbReference type="NCBI Taxonomy" id="487686"/>
    <lineage>
        <taxon>Archaea</taxon>
        <taxon>Methanobacteriati</taxon>
        <taxon>Methanobacteriota</taxon>
        <taxon>Stenosarchaea group</taxon>
        <taxon>Methanomicrobia</taxon>
        <taxon>Methanomicrobiales</taxon>
        <taxon>Methanomicrobiaceae</taxon>
        <taxon>Methanomicrobium</taxon>
    </lineage>
</organism>
<keyword evidence="1" id="KW-0472">Membrane</keyword>
<keyword evidence="3" id="KW-1185">Reference proteome</keyword>
<feature type="transmembrane region" description="Helical" evidence="1">
    <location>
        <begin position="31"/>
        <end position="52"/>
    </location>
</feature>
<reference evidence="2" key="1">
    <citation type="submission" date="2022-01" db="EMBL/GenBank/DDBJ databases">
        <title>Complete genome of Methanomicrobium antiquum DSM 21220.</title>
        <authorList>
            <person name="Chen S.-C."/>
            <person name="You Y.-T."/>
            <person name="Zhou Y.-Z."/>
            <person name="Lai M.-C."/>
        </authorList>
    </citation>
    <scope>NUCLEOTIDE SEQUENCE</scope>
    <source>
        <strain evidence="2">DSM 21220</strain>
    </source>
</reference>
<dbReference type="EMBL" id="CP091092">
    <property type="protein sequence ID" value="WFN36086.1"/>
    <property type="molecule type" value="Genomic_DNA"/>
</dbReference>
<proteinExistence type="predicted"/>
<dbReference type="KEGG" id="manq:L1994_08005"/>